<dbReference type="EMBL" id="MBDN02000071">
    <property type="protein sequence ID" value="RLN81695.1"/>
    <property type="molecule type" value="Genomic_DNA"/>
</dbReference>
<feature type="compositionally biased region" description="Polar residues" evidence="1">
    <location>
        <begin position="239"/>
        <end position="249"/>
    </location>
</feature>
<reference evidence="3" key="3">
    <citation type="submission" date="2020-06" db="EMBL/GenBank/DDBJ databases">
        <authorList>
            <person name="Studholme D.J."/>
        </authorList>
    </citation>
    <scope>NUCLEOTIDE SEQUENCE</scope>
    <source>
        <strain evidence="3">NZFS 2646</strain>
        <strain evidence="4">NZFS 3630</strain>
    </source>
</reference>
<keyword evidence="7" id="KW-1185">Reference proteome</keyword>
<dbReference type="Gene3D" id="1.10.10.10">
    <property type="entry name" value="Winged helix-like DNA-binding domain superfamily/Winged helix DNA-binding domain"/>
    <property type="match status" value="2"/>
</dbReference>
<dbReference type="SUPFAM" id="SSF46785">
    <property type="entry name" value="Winged helix' DNA-binding domain"/>
    <property type="match status" value="2"/>
</dbReference>
<protein>
    <recommendedName>
        <fullName evidence="2">DEP domain-containing protein</fullName>
    </recommendedName>
</protein>
<dbReference type="PROSITE" id="PS50186">
    <property type="entry name" value="DEP"/>
    <property type="match status" value="2"/>
</dbReference>
<evidence type="ECO:0000259" key="2">
    <source>
        <dbReference type="PROSITE" id="PS50186"/>
    </source>
</evidence>
<evidence type="ECO:0000313" key="8">
    <source>
        <dbReference type="Proteomes" id="UP000285883"/>
    </source>
</evidence>
<dbReference type="Pfam" id="PF00610">
    <property type="entry name" value="DEP"/>
    <property type="match status" value="2"/>
</dbReference>
<reference evidence="3" key="1">
    <citation type="journal article" date="2015" name="Genom Data">
        <title>Genome sequences of six Phytophthora species associated with forests in New Zealand.</title>
        <authorList>
            <person name="Studholme D.J."/>
            <person name="McDougal R.L."/>
            <person name="Sambles C."/>
            <person name="Hansen E."/>
            <person name="Hardy G."/>
            <person name="Grant M."/>
            <person name="Ganley R.J."/>
            <person name="Williams N.M."/>
        </authorList>
    </citation>
    <scope>NUCLEOTIDE SEQUENCE</scope>
    <source>
        <strain evidence="3">NZFS 2646</strain>
        <strain evidence="4">NZFS 3630</strain>
    </source>
</reference>
<dbReference type="Proteomes" id="UP000785171">
    <property type="component" value="Unassembled WGS sequence"/>
</dbReference>
<dbReference type="SMART" id="SM00049">
    <property type="entry name" value="DEP"/>
    <property type="match status" value="2"/>
</dbReference>
<dbReference type="GO" id="GO:0035556">
    <property type="term" value="P:intracellular signal transduction"/>
    <property type="evidence" value="ECO:0007669"/>
    <property type="project" value="InterPro"/>
</dbReference>
<evidence type="ECO:0000313" key="5">
    <source>
        <dbReference type="EMBL" id="RLN02747.1"/>
    </source>
</evidence>
<dbReference type="EMBL" id="JPWU03000045">
    <property type="protein sequence ID" value="KAG2529482.1"/>
    <property type="molecule type" value="Genomic_DNA"/>
</dbReference>
<feature type="compositionally biased region" description="Low complexity" evidence="1">
    <location>
        <begin position="41"/>
        <end position="50"/>
    </location>
</feature>
<proteinExistence type="predicted"/>
<feature type="region of interest" description="Disordered" evidence="1">
    <location>
        <begin position="32"/>
        <end position="83"/>
    </location>
</feature>
<feature type="compositionally biased region" description="Acidic residues" evidence="1">
    <location>
        <begin position="217"/>
        <end position="236"/>
    </location>
</feature>
<dbReference type="InterPro" id="IPR036390">
    <property type="entry name" value="WH_DNA-bd_sf"/>
</dbReference>
<evidence type="ECO:0000313" key="4">
    <source>
        <dbReference type="EMBL" id="KAG2529482.1"/>
    </source>
</evidence>
<dbReference type="AlphaFoldDB" id="A0A421GTQ6"/>
<dbReference type="InterPro" id="IPR000591">
    <property type="entry name" value="DEP_dom"/>
</dbReference>
<accession>A0A421GTQ6</accession>
<sequence>MLHRSTALKLFASPSFSREVHVAVVKRKLFSRASSRSEQQPHLSPKASAPPSLPPDGHKLEPIKSHSINTDGMPGLPPAPASMNRATSIQNMVRSRRASQDEIRALLARTTQALDKIVSIRESMEDLVDFKQFDKKPRSSRPSRVSSSVVEVPEHPARSTPASSYGSTEASSLSDDLLGDRSTNSTTNSSSSLEDADHDDGESERSRSLQRSQSTNPDEEQAQDESDSDQEDDTFDDPTTGSIASSVSTDGELAPLKEARQERLNNINISFHEGLPKEFFQALCRFLNSALEVKTRHSRFNFYKEAFTGGDTVREMLLSGFADDRQAAMRYGNVLVRLGYIEHVSRMDDQLHNTKDNFYRFTKVLEYDDTSEAFASDAATRRRTSINANNYRESVLSNESTESVDYDFSMATDEVHALVTVETLQVLAKVLHKVFERKNKLLFYKGFVGCFLGAEAVNVIREMRISTTLVDAVLIGQALLDEGLIEPIATTVTTFQDKYVFYRLTKISS</sequence>
<dbReference type="STRING" id="325452.A0A421GTQ6"/>
<dbReference type="Proteomes" id="UP000792063">
    <property type="component" value="Unassembled WGS sequence"/>
</dbReference>
<evidence type="ECO:0000313" key="3">
    <source>
        <dbReference type="EMBL" id="KAG2528009.1"/>
    </source>
</evidence>
<name>A0A421GTQ6_9STRA</name>
<organism evidence="6 7">
    <name type="scientific">Phytophthora kernoviae</name>
    <dbReference type="NCBI Taxonomy" id="325452"/>
    <lineage>
        <taxon>Eukaryota</taxon>
        <taxon>Sar</taxon>
        <taxon>Stramenopiles</taxon>
        <taxon>Oomycota</taxon>
        <taxon>Peronosporomycetes</taxon>
        <taxon>Peronosporales</taxon>
        <taxon>Peronosporaceae</taxon>
        <taxon>Phytophthora</taxon>
    </lineage>
</organism>
<gene>
    <name evidence="5" type="ORF">BBI17_003526</name>
    <name evidence="6" type="ORF">BBO99_00003498</name>
    <name evidence="3" type="ORF">JM16_003127</name>
    <name evidence="4" type="ORF">JM18_002790</name>
</gene>
<dbReference type="EMBL" id="JPWV03000048">
    <property type="protein sequence ID" value="KAG2528009.1"/>
    <property type="molecule type" value="Genomic_DNA"/>
</dbReference>
<feature type="compositionally biased region" description="Polar residues" evidence="1">
    <location>
        <begin position="160"/>
        <end position="170"/>
    </location>
</feature>
<evidence type="ECO:0000256" key="1">
    <source>
        <dbReference type="SAM" id="MobiDB-lite"/>
    </source>
</evidence>
<evidence type="ECO:0000313" key="6">
    <source>
        <dbReference type="EMBL" id="RLN81695.1"/>
    </source>
</evidence>
<dbReference type="CDD" id="cd04371">
    <property type="entry name" value="DEP"/>
    <property type="match status" value="2"/>
</dbReference>
<feature type="domain" description="DEP" evidence="2">
    <location>
        <begin position="287"/>
        <end position="363"/>
    </location>
</feature>
<feature type="domain" description="DEP" evidence="2">
    <location>
        <begin position="450"/>
        <end position="506"/>
    </location>
</feature>
<dbReference type="EMBL" id="MAYM02002154">
    <property type="protein sequence ID" value="RLN02747.1"/>
    <property type="molecule type" value="Genomic_DNA"/>
</dbReference>
<evidence type="ECO:0000313" key="7">
    <source>
        <dbReference type="Proteomes" id="UP000285624"/>
    </source>
</evidence>
<feature type="region of interest" description="Disordered" evidence="1">
    <location>
        <begin position="134"/>
        <end position="253"/>
    </location>
</feature>
<comment type="caution">
    <text evidence="6">The sequence shown here is derived from an EMBL/GenBank/DDBJ whole genome shotgun (WGS) entry which is preliminary data.</text>
</comment>
<dbReference type="Proteomes" id="UP000285624">
    <property type="component" value="Unassembled WGS sequence"/>
</dbReference>
<dbReference type="Proteomes" id="UP000285883">
    <property type="component" value="Unassembled WGS sequence"/>
</dbReference>
<feature type="compositionally biased region" description="Low complexity" evidence="1">
    <location>
        <begin position="171"/>
        <end position="192"/>
    </location>
</feature>
<feature type="compositionally biased region" description="Low complexity" evidence="1">
    <location>
        <begin position="140"/>
        <end position="151"/>
    </location>
</feature>
<reference evidence="7 8" key="2">
    <citation type="submission" date="2018-07" db="EMBL/GenBank/DDBJ databases">
        <title>Genome sequencing of oomycete isolates from Chile give support for New Zealand origin for Phytophthora kernoviae and make available the first Nothophytophthora sp. genome.</title>
        <authorList>
            <person name="Studholme D.J."/>
            <person name="Sanfuentes E."/>
            <person name="Panda P."/>
            <person name="Hill R."/>
            <person name="Sambles C."/>
            <person name="Grant M."/>
            <person name="Williams N.M."/>
            <person name="Mcdougal R.L."/>
        </authorList>
    </citation>
    <scope>NUCLEOTIDE SEQUENCE [LARGE SCALE GENOMIC DNA]</scope>
    <source>
        <strain evidence="5">Chile2</strain>
        <strain evidence="6">Chile4</strain>
    </source>
</reference>
<dbReference type="InterPro" id="IPR036388">
    <property type="entry name" value="WH-like_DNA-bd_sf"/>
</dbReference>